<feature type="domain" description="NqrA second alpha/beta" evidence="11">
    <location>
        <begin position="123"/>
        <end position="266"/>
    </location>
</feature>
<evidence type="ECO:0000256" key="2">
    <source>
        <dbReference type="ARBA" id="ARBA00022967"/>
    </source>
</evidence>
<keyword evidence="7" id="KW-0739">Sodium transport</keyword>
<dbReference type="PANTHER" id="PTHR37839:SF1">
    <property type="entry name" value="NA(+)-TRANSLOCATING NADH-QUINONE REDUCTASE SUBUNIT A"/>
    <property type="match status" value="1"/>
</dbReference>
<accession>A0A382C7V6</accession>
<dbReference type="NCBIfam" id="NF003759">
    <property type="entry name" value="PRK05352.1-2"/>
    <property type="match status" value="1"/>
</dbReference>
<dbReference type="Pfam" id="PF05896">
    <property type="entry name" value="NQRA_N"/>
    <property type="match status" value="1"/>
</dbReference>
<feature type="domain" description="Na(+)-translocating NADH-quinone reductase subunit A C-terminal" evidence="10">
    <location>
        <begin position="271"/>
        <end position="321"/>
    </location>
</feature>
<dbReference type="NCBIfam" id="TIGR01936">
    <property type="entry name" value="nqrA"/>
    <property type="match status" value="1"/>
</dbReference>
<feature type="domain" description="NqrA N-terminal barrel-sandwich hybrid" evidence="9">
    <location>
        <begin position="6"/>
        <end position="95"/>
    </location>
</feature>
<keyword evidence="3" id="KW-0520">NAD</keyword>
<evidence type="ECO:0000313" key="12">
    <source>
        <dbReference type="EMBL" id="SVB22136.1"/>
    </source>
</evidence>
<dbReference type="HAMAP" id="MF_00425">
    <property type="entry name" value="NqrA"/>
    <property type="match status" value="1"/>
</dbReference>
<dbReference type="Pfam" id="PF11973">
    <property type="entry name" value="NQRA_SLBB"/>
    <property type="match status" value="1"/>
</dbReference>
<gene>
    <name evidence="12" type="ORF">METZ01_LOCUS174990</name>
</gene>
<evidence type="ECO:0000256" key="4">
    <source>
        <dbReference type="ARBA" id="ARBA00023053"/>
    </source>
</evidence>
<dbReference type="AlphaFoldDB" id="A0A382C7V6"/>
<evidence type="ECO:0000259" key="10">
    <source>
        <dbReference type="Pfam" id="PF11973"/>
    </source>
</evidence>
<evidence type="ECO:0000259" key="11">
    <source>
        <dbReference type="Pfam" id="PF24836"/>
    </source>
</evidence>
<dbReference type="InterPro" id="IPR056147">
    <property type="entry name" value="NQRA_N"/>
</dbReference>
<evidence type="ECO:0000256" key="5">
    <source>
        <dbReference type="ARBA" id="ARBA00023065"/>
    </source>
</evidence>
<evidence type="ECO:0000256" key="3">
    <source>
        <dbReference type="ARBA" id="ARBA00023027"/>
    </source>
</evidence>
<reference evidence="12" key="1">
    <citation type="submission" date="2018-05" db="EMBL/GenBank/DDBJ databases">
        <authorList>
            <person name="Lanie J.A."/>
            <person name="Ng W.-L."/>
            <person name="Kazmierczak K.M."/>
            <person name="Andrzejewski T.M."/>
            <person name="Davidsen T.M."/>
            <person name="Wayne K.J."/>
            <person name="Tettelin H."/>
            <person name="Glass J.I."/>
            <person name="Rusch D."/>
            <person name="Podicherti R."/>
            <person name="Tsui H.-C.T."/>
            <person name="Winkler M.E."/>
        </authorList>
    </citation>
    <scope>NUCLEOTIDE SEQUENCE</scope>
</reference>
<sequence length="458" mass="49438">MSKHVIRNGLQLPITGQPTPDLDTSIPARHVALHAADYPGLKPSLRVSLGDSVVRGQLLFDDKAVSGVRYTSPAAGTIHAIHRGARRALQSVVIEQSRAEREGREPESVSFGAYSGRHPSGMTGDEVRALLLESGQWTALRGRPYGRVADPAVRPHSIFVTAMDTNPLAPSIAAIADGQGTSFDCGLAALSLLTEGPVFVCSGSAFPLHVPTSEQVKHEVFEGVHPAGTVGLHIHTLDAVNRGKVVWHIGLQDVLSTGRLFETGQLDVSRVVSIGGPPVLKPRLIQTRIGAAVASLTDGGIDEAEDNRIISGSVLSGRQAEGDVHGYLGRYHQQISVLKEGRSREFLGWLAPGWNKFSTVRTFVSAWLSRRNFAMTTSTNGSPRAIVPIGMYERVMPMDLLATPLLRALVMHDVERAEELGCLELDEEDLALCTFVDPGKTDFAPYLRRVLDILEKEG</sequence>
<keyword evidence="5" id="KW-0406">Ion transport</keyword>
<keyword evidence="6" id="KW-0830">Ubiquinone</keyword>
<name>A0A382C7V6_9ZZZZ</name>
<dbReference type="InterPro" id="IPR008703">
    <property type="entry name" value="NqrA"/>
</dbReference>
<dbReference type="GO" id="GO:0006814">
    <property type="term" value="P:sodium ion transport"/>
    <property type="evidence" value="ECO:0007669"/>
    <property type="project" value="UniProtKB-KW"/>
</dbReference>
<evidence type="ECO:0000256" key="7">
    <source>
        <dbReference type="ARBA" id="ARBA00023201"/>
    </source>
</evidence>
<dbReference type="InterPro" id="IPR056148">
    <property type="entry name" value="NQRA_2nd"/>
</dbReference>
<feature type="region of interest" description="Disordered" evidence="8">
    <location>
        <begin position="1"/>
        <end position="21"/>
    </location>
</feature>
<dbReference type="Pfam" id="PF24836">
    <property type="entry name" value="NQRA_2nd"/>
    <property type="match status" value="1"/>
</dbReference>
<dbReference type="PANTHER" id="PTHR37839">
    <property type="entry name" value="NA(+)-TRANSLOCATING NADH-QUINONE REDUCTASE SUBUNIT A"/>
    <property type="match status" value="1"/>
</dbReference>
<keyword evidence="2" id="KW-1278">Translocase</keyword>
<protein>
    <submittedName>
        <fullName evidence="12">Uncharacterized protein</fullName>
    </submittedName>
</protein>
<evidence type="ECO:0000256" key="1">
    <source>
        <dbReference type="ARBA" id="ARBA00022448"/>
    </source>
</evidence>
<organism evidence="12">
    <name type="scientific">marine metagenome</name>
    <dbReference type="NCBI Taxonomy" id="408172"/>
    <lineage>
        <taxon>unclassified sequences</taxon>
        <taxon>metagenomes</taxon>
        <taxon>ecological metagenomes</taxon>
    </lineage>
</organism>
<feature type="compositionally biased region" description="Basic and acidic residues" evidence="8">
    <location>
        <begin position="97"/>
        <end position="107"/>
    </location>
</feature>
<proteinExistence type="inferred from homology"/>
<dbReference type="InterPro" id="IPR022615">
    <property type="entry name" value="NqrA_C_domain"/>
</dbReference>
<evidence type="ECO:0000256" key="8">
    <source>
        <dbReference type="SAM" id="MobiDB-lite"/>
    </source>
</evidence>
<dbReference type="GO" id="GO:0016655">
    <property type="term" value="F:oxidoreductase activity, acting on NAD(P)H, quinone or similar compound as acceptor"/>
    <property type="evidence" value="ECO:0007669"/>
    <property type="project" value="InterPro"/>
</dbReference>
<feature type="region of interest" description="Disordered" evidence="8">
    <location>
        <begin position="97"/>
        <end position="117"/>
    </location>
</feature>
<keyword evidence="4" id="KW-0915">Sodium</keyword>
<evidence type="ECO:0000256" key="6">
    <source>
        <dbReference type="ARBA" id="ARBA00023075"/>
    </source>
</evidence>
<keyword evidence="1" id="KW-0813">Transport</keyword>
<dbReference type="EMBL" id="UINC01033215">
    <property type="protein sequence ID" value="SVB22136.1"/>
    <property type="molecule type" value="Genomic_DNA"/>
</dbReference>
<evidence type="ECO:0000259" key="9">
    <source>
        <dbReference type="Pfam" id="PF05896"/>
    </source>
</evidence>